<accession>C5T974</accession>
<dbReference type="EMBL" id="ACQT01000178">
    <property type="protein sequence ID" value="EER58972.1"/>
    <property type="molecule type" value="Genomic_DNA"/>
</dbReference>
<dbReference type="AlphaFoldDB" id="C5T974"/>
<dbReference type="OrthoDB" id="5729753at2"/>
<dbReference type="PANTHER" id="PTHR43689">
    <property type="entry name" value="HYDROLASE"/>
    <property type="match status" value="1"/>
</dbReference>
<name>C5T974_ACIDE</name>
<keyword evidence="2" id="KW-0378">Hydrolase</keyword>
<protein>
    <submittedName>
        <fullName evidence="2">Alpha/beta hydrolase fold protein</fullName>
    </submittedName>
</protein>
<dbReference type="InterPro" id="IPR000073">
    <property type="entry name" value="AB_hydrolase_1"/>
</dbReference>
<organism evidence="2 3">
    <name type="scientific">Acidovorax delafieldii 2AN</name>
    <dbReference type="NCBI Taxonomy" id="573060"/>
    <lineage>
        <taxon>Bacteria</taxon>
        <taxon>Pseudomonadati</taxon>
        <taxon>Pseudomonadota</taxon>
        <taxon>Betaproteobacteria</taxon>
        <taxon>Burkholderiales</taxon>
        <taxon>Comamonadaceae</taxon>
        <taxon>Acidovorax</taxon>
    </lineage>
</organism>
<evidence type="ECO:0000313" key="2">
    <source>
        <dbReference type="EMBL" id="EER58972.1"/>
    </source>
</evidence>
<dbReference type="PATRIC" id="fig|573060.9.peg.1549"/>
<evidence type="ECO:0000259" key="1">
    <source>
        <dbReference type="Pfam" id="PF12697"/>
    </source>
</evidence>
<dbReference type="Pfam" id="PF12697">
    <property type="entry name" value="Abhydrolase_6"/>
    <property type="match status" value="1"/>
</dbReference>
<feature type="domain" description="AB hydrolase-1" evidence="1">
    <location>
        <begin position="4"/>
        <end position="257"/>
    </location>
</feature>
<dbReference type="RefSeq" id="WP_005799037.1">
    <property type="nucleotide sequence ID" value="NZ_ACQT01000178.1"/>
</dbReference>
<dbReference type="GO" id="GO:0016787">
    <property type="term" value="F:hydrolase activity"/>
    <property type="evidence" value="ECO:0007669"/>
    <property type="project" value="UniProtKB-KW"/>
</dbReference>
<dbReference type="Proteomes" id="UP000003856">
    <property type="component" value="Unassembled WGS sequence"/>
</dbReference>
<proteinExistence type="predicted"/>
<dbReference type="SUPFAM" id="SSF53474">
    <property type="entry name" value="alpha/beta-Hydrolases"/>
    <property type="match status" value="1"/>
</dbReference>
<sequence length="274" mass="29962">MSTIVFSHGNSFPGATYGVLFEHLRQRGFEVAAVDRFGHDPRYPVTSNWPHLVQQLADFAAEQVAASGGPVFLVGHSLGGILSVMAAAQHPTLARGVLMLDSPLISGWRATTVGVAKRTQMVGAVSPGRVSRQRRMSWSSTDEARQHFMGKKVFARWDPRVLDDYVTHGLRDEDGRRVLGFDRAVETAIYNTLPHNLDSLLRRHPLRCPAAFIGGRASVEMRQVGMALTQRVTVGRIMMLDGSHLFPMEQPLATAAAIEAALLNLVSLTPPAHP</sequence>
<gene>
    <name evidence="2" type="ORF">AcdelDRAFT_3454</name>
</gene>
<dbReference type="PANTHER" id="PTHR43689:SF8">
    <property type="entry name" value="ALPHA_BETA-HYDROLASES SUPERFAMILY PROTEIN"/>
    <property type="match status" value="1"/>
</dbReference>
<evidence type="ECO:0000313" key="3">
    <source>
        <dbReference type="Proteomes" id="UP000003856"/>
    </source>
</evidence>
<comment type="caution">
    <text evidence="2">The sequence shown here is derived from an EMBL/GenBank/DDBJ whole genome shotgun (WGS) entry which is preliminary data.</text>
</comment>
<keyword evidence="3" id="KW-1185">Reference proteome</keyword>
<dbReference type="InterPro" id="IPR029058">
    <property type="entry name" value="AB_hydrolase_fold"/>
</dbReference>
<reference evidence="2 3" key="1">
    <citation type="submission" date="2009-05" db="EMBL/GenBank/DDBJ databases">
        <title>The draft genome of Acidovorax delafieldii 2AN.</title>
        <authorList>
            <consortium name="US DOE Joint Genome Institute (JGI-PGF)"/>
            <person name="Lucas S."/>
            <person name="Copeland A."/>
            <person name="Lapidus A."/>
            <person name="Glavina del Rio T."/>
            <person name="Tice H."/>
            <person name="Bruce D."/>
            <person name="Goodwin L."/>
            <person name="Pitluck S."/>
            <person name="Larimer F."/>
            <person name="Land M.L."/>
            <person name="Hauser L."/>
            <person name="Shelobolina E.S."/>
            <person name="Picardal F."/>
            <person name="Roden E."/>
            <person name="Emerson D."/>
        </authorList>
    </citation>
    <scope>NUCLEOTIDE SEQUENCE [LARGE SCALE GENOMIC DNA]</scope>
    <source>
        <strain evidence="2 3">2AN</strain>
    </source>
</reference>
<dbReference type="Gene3D" id="3.40.50.1820">
    <property type="entry name" value="alpha/beta hydrolase"/>
    <property type="match status" value="1"/>
</dbReference>